<gene>
    <name evidence="2" type="ORF">PAPOLLO_LOCUS2256</name>
</gene>
<keyword evidence="3" id="KW-1185">Reference proteome</keyword>
<dbReference type="Proteomes" id="UP000691718">
    <property type="component" value="Unassembled WGS sequence"/>
</dbReference>
<accession>A0A8S3W517</accession>
<comment type="caution">
    <text evidence="2">The sequence shown here is derived from an EMBL/GenBank/DDBJ whole genome shotgun (WGS) entry which is preliminary data.</text>
</comment>
<proteinExistence type="predicted"/>
<evidence type="ECO:0000256" key="1">
    <source>
        <dbReference type="SAM" id="MobiDB-lite"/>
    </source>
</evidence>
<protein>
    <submittedName>
        <fullName evidence="2">(apollo) hypothetical protein</fullName>
    </submittedName>
</protein>
<name>A0A8S3W517_PARAO</name>
<feature type="compositionally biased region" description="Basic and acidic residues" evidence="1">
    <location>
        <begin position="56"/>
        <end position="75"/>
    </location>
</feature>
<feature type="region of interest" description="Disordered" evidence="1">
    <location>
        <begin position="1"/>
        <end position="21"/>
    </location>
</feature>
<feature type="region of interest" description="Disordered" evidence="1">
    <location>
        <begin position="56"/>
        <end position="94"/>
    </location>
</feature>
<organism evidence="2 3">
    <name type="scientific">Parnassius apollo</name>
    <name type="common">Apollo butterfly</name>
    <name type="synonym">Papilio apollo</name>
    <dbReference type="NCBI Taxonomy" id="110799"/>
    <lineage>
        <taxon>Eukaryota</taxon>
        <taxon>Metazoa</taxon>
        <taxon>Ecdysozoa</taxon>
        <taxon>Arthropoda</taxon>
        <taxon>Hexapoda</taxon>
        <taxon>Insecta</taxon>
        <taxon>Pterygota</taxon>
        <taxon>Neoptera</taxon>
        <taxon>Endopterygota</taxon>
        <taxon>Lepidoptera</taxon>
        <taxon>Glossata</taxon>
        <taxon>Ditrysia</taxon>
        <taxon>Papilionoidea</taxon>
        <taxon>Papilionidae</taxon>
        <taxon>Parnassiinae</taxon>
        <taxon>Parnassini</taxon>
        <taxon>Parnassius</taxon>
        <taxon>Parnassius</taxon>
    </lineage>
</organism>
<evidence type="ECO:0000313" key="2">
    <source>
        <dbReference type="EMBL" id="CAG4941691.1"/>
    </source>
</evidence>
<sequence>MGSVAANRVGKCGRKRKTTPKNDELLIRISKINPRKSAVDLTRELHEDGINLHVERQPHQKRAADSGHDEKEISKNGKNTPRLDCGGLEKGTLF</sequence>
<evidence type="ECO:0000313" key="3">
    <source>
        <dbReference type="Proteomes" id="UP000691718"/>
    </source>
</evidence>
<reference evidence="2" key="1">
    <citation type="submission" date="2021-04" db="EMBL/GenBank/DDBJ databases">
        <authorList>
            <person name="Tunstrom K."/>
        </authorList>
    </citation>
    <scope>NUCLEOTIDE SEQUENCE</scope>
</reference>
<dbReference type="EMBL" id="CAJQZP010000160">
    <property type="protein sequence ID" value="CAG4941691.1"/>
    <property type="molecule type" value="Genomic_DNA"/>
</dbReference>
<dbReference type="AlphaFoldDB" id="A0A8S3W517"/>
<dbReference type="OrthoDB" id="4843387at2759"/>